<feature type="region of interest" description="Disordered" evidence="1">
    <location>
        <begin position="27"/>
        <end position="52"/>
    </location>
</feature>
<organism evidence="2 3">
    <name type="scientific">Penicillium nalgiovense</name>
    <dbReference type="NCBI Taxonomy" id="60175"/>
    <lineage>
        <taxon>Eukaryota</taxon>
        <taxon>Fungi</taxon>
        <taxon>Dikarya</taxon>
        <taxon>Ascomycota</taxon>
        <taxon>Pezizomycotina</taxon>
        <taxon>Eurotiomycetes</taxon>
        <taxon>Eurotiomycetidae</taxon>
        <taxon>Eurotiales</taxon>
        <taxon>Aspergillaceae</taxon>
        <taxon>Penicillium</taxon>
    </lineage>
</organism>
<dbReference type="Proteomes" id="UP000191691">
    <property type="component" value="Unassembled WGS sequence"/>
</dbReference>
<gene>
    <name evidence="2" type="ORF">PENNAL_c0071G05603</name>
</gene>
<comment type="caution">
    <text evidence="2">The sequence shown here is derived from an EMBL/GenBank/DDBJ whole genome shotgun (WGS) entry which is preliminary data.</text>
</comment>
<proteinExistence type="predicted"/>
<evidence type="ECO:0000313" key="2">
    <source>
        <dbReference type="EMBL" id="OQE75654.1"/>
    </source>
</evidence>
<protein>
    <submittedName>
        <fullName evidence="2">Uncharacterized protein</fullName>
    </submittedName>
</protein>
<dbReference type="AlphaFoldDB" id="A0A1V6XKG3"/>
<reference evidence="3" key="1">
    <citation type="journal article" date="2017" name="Nat. Microbiol.">
        <title>Global analysis of biosynthetic gene clusters reveals vast potential of secondary metabolite production in Penicillium species.</title>
        <authorList>
            <person name="Nielsen J.C."/>
            <person name="Grijseels S."/>
            <person name="Prigent S."/>
            <person name="Ji B."/>
            <person name="Dainat J."/>
            <person name="Nielsen K.F."/>
            <person name="Frisvad J.C."/>
            <person name="Workman M."/>
            <person name="Nielsen J."/>
        </authorList>
    </citation>
    <scope>NUCLEOTIDE SEQUENCE [LARGE SCALE GENOMIC DNA]</scope>
    <source>
        <strain evidence="3">IBT 13039</strain>
    </source>
</reference>
<keyword evidence="3" id="KW-1185">Reference proteome</keyword>
<evidence type="ECO:0000256" key="1">
    <source>
        <dbReference type="SAM" id="MobiDB-lite"/>
    </source>
</evidence>
<feature type="compositionally biased region" description="Polar residues" evidence="1">
    <location>
        <begin position="33"/>
        <end position="52"/>
    </location>
</feature>
<evidence type="ECO:0000313" key="3">
    <source>
        <dbReference type="Proteomes" id="UP000191691"/>
    </source>
</evidence>
<accession>A0A1V6XKG3</accession>
<sequence length="174" mass="18835">MATTNFEVREITTKDEFARLNETLVHHLPRRGPNTNKSRAVTTSTPSKNQLGESQMAVNEYSTTRIPSPMAHNQYLVSGTLPDPSAPSTPPTLRLSSCIRHSAGSGGLMRFAEQVCLALTCTYLFACYKSFLHFINFSMAVGGNSAGVTNSTHLADAPFYGCVDTGQIAVLFVT</sequence>
<name>A0A1V6XKG3_PENNA</name>
<dbReference type="EMBL" id="MOOB01000071">
    <property type="protein sequence ID" value="OQE75654.1"/>
    <property type="molecule type" value="Genomic_DNA"/>
</dbReference>